<dbReference type="eggNOG" id="ENOG502ZBPA">
    <property type="taxonomic scope" value="Bacteria"/>
</dbReference>
<evidence type="ECO:0000313" key="1">
    <source>
        <dbReference type="EMBL" id="EAP85912.1"/>
    </source>
</evidence>
<dbReference type="EMBL" id="CP002046">
    <property type="protein sequence ID" value="EAP85912.1"/>
    <property type="molecule type" value="Genomic_DNA"/>
</dbReference>
<dbReference type="AlphaFoldDB" id="A3UBB1"/>
<accession>A3UBB1</accession>
<reference evidence="1 2" key="1">
    <citation type="journal article" date="2010" name="J. Bacteriol.">
        <title>The complete genome sequence of Croceibacter atlanticus HTCC2559T.</title>
        <authorList>
            <person name="Oh H.M."/>
            <person name="Kang I."/>
            <person name="Ferriera S."/>
            <person name="Giovannoni S.J."/>
            <person name="Cho J.C."/>
        </authorList>
    </citation>
    <scope>NUCLEOTIDE SEQUENCE [LARGE SCALE GENOMIC DNA]</scope>
    <source>
        <strain evidence="2">ATCC BAA-628 / HTCC2559 / KCTC 12090</strain>
    </source>
</reference>
<proteinExistence type="predicted"/>
<dbReference type="STRING" id="216432.CA2559_07766"/>
<dbReference type="KEGG" id="cat:CA2559_07766"/>
<protein>
    <submittedName>
        <fullName evidence="1">Uncharacterized protein</fullName>
    </submittedName>
</protein>
<gene>
    <name evidence="1" type="ordered locus">CA2559_07766</name>
</gene>
<evidence type="ECO:0000313" key="2">
    <source>
        <dbReference type="Proteomes" id="UP000002297"/>
    </source>
</evidence>
<sequence>MPFFFALKQIPKYKGSKTDFRFCTFTQTLKIKMKHTLLIIIATVTLIGCKNKEELKATKADALATENTEEAINKENLTTAEAIAYASGLEHWDKVSELKFTFNVDRGGNIFSRSWQWNPKTDDVTMMTAEDTVAYNRSSLDSISTKADQAFINDKYWLHAPYNLVWDEGTTITEKKNEIAPMSKDTLNMVTITYNDSLGYTPGDAYDIYYDSEFMPREWVYRKGNAEEASMVTSWEDYKTFEGLKFAEMHKDPSGDFKLFFSDISVKTE</sequence>
<dbReference type="HOGENOM" id="CLU_1233882_0_0_10"/>
<organism evidence="1 2">
    <name type="scientific">Croceibacter atlanticus (strain ATCC BAA-628 / JCM 21780 / CIP 108009 / IAM 15332 / KCTC 12090 / HTCC2559)</name>
    <dbReference type="NCBI Taxonomy" id="216432"/>
    <lineage>
        <taxon>Bacteria</taxon>
        <taxon>Pseudomonadati</taxon>
        <taxon>Bacteroidota</taxon>
        <taxon>Flavobacteriia</taxon>
        <taxon>Flavobacteriales</taxon>
        <taxon>Flavobacteriaceae</taxon>
        <taxon>Croceibacter</taxon>
    </lineage>
</organism>
<dbReference type="Proteomes" id="UP000002297">
    <property type="component" value="Chromosome"/>
</dbReference>
<name>A3UBB1_CROAH</name>
<keyword evidence="2" id="KW-1185">Reference proteome</keyword>